<accession>A0A164H4R5</accession>
<protein>
    <submittedName>
        <fullName evidence="2">Uncharacterized protein</fullName>
    </submittedName>
</protein>
<reference evidence="2 3" key="1">
    <citation type="submission" date="2016-03" db="EMBL/GenBank/DDBJ databases">
        <title>EvidentialGene: Evidence-directed Construction of Genes on Genomes.</title>
        <authorList>
            <person name="Gilbert D.G."/>
            <person name="Choi J.-H."/>
            <person name="Mockaitis K."/>
            <person name="Colbourne J."/>
            <person name="Pfrender M."/>
        </authorList>
    </citation>
    <scope>NUCLEOTIDE SEQUENCE [LARGE SCALE GENOMIC DNA]</scope>
    <source>
        <strain evidence="2 3">Xinb3</strain>
        <tissue evidence="2">Complete organism</tissue>
    </source>
</reference>
<dbReference type="EMBL" id="LRGB01012895">
    <property type="protein sequence ID" value="KZR99707.1"/>
    <property type="molecule type" value="Genomic_DNA"/>
</dbReference>
<proteinExistence type="predicted"/>
<feature type="non-terminal residue" evidence="2">
    <location>
        <position position="1"/>
    </location>
</feature>
<sequence>TRLRLQDIILQRPPSIPQHMLHRATTLKLRNTTQQPMLLPATTPRHRSTTQLQVTTKLKPPNTTPQKRRSTTLPLTLLPVTTPRLQLTTQLPMQRHPTTL</sequence>
<evidence type="ECO:0000313" key="3">
    <source>
        <dbReference type="Proteomes" id="UP000076858"/>
    </source>
</evidence>
<dbReference type="AlphaFoldDB" id="A0A164H4R5"/>
<evidence type="ECO:0000313" key="2">
    <source>
        <dbReference type="EMBL" id="KZR99707.1"/>
    </source>
</evidence>
<organism evidence="2 3">
    <name type="scientific">Daphnia magna</name>
    <dbReference type="NCBI Taxonomy" id="35525"/>
    <lineage>
        <taxon>Eukaryota</taxon>
        <taxon>Metazoa</taxon>
        <taxon>Ecdysozoa</taxon>
        <taxon>Arthropoda</taxon>
        <taxon>Crustacea</taxon>
        <taxon>Branchiopoda</taxon>
        <taxon>Diplostraca</taxon>
        <taxon>Cladocera</taxon>
        <taxon>Anomopoda</taxon>
        <taxon>Daphniidae</taxon>
        <taxon>Daphnia</taxon>
    </lineage>
</organism>
<keyword evidence="3" id="KW-1185">Reference proteome</keyword>
<dbReference type="Proteomes" id="UP000076858">
    <property type="component" value="Unassembled WGS sequence"/>
</dbReference>
<evidence type="ECO:0000256" key="1">
    <source>
        <dbReference type="SAM" id="MobiDB-lite"/>
    </source>
</evidence>
<comment type="caution">
    <text evidence="2">The sequence shown here is derived from an EMBL/GenBank/DDBJ whole genome shotgun (WGS) entry which is preliminary data.</text>
</comment>
<feature type="region of interest" description="Disordered" evidence="1">
    <location>
        <begin position="35"/>
        <end position="74"/>
    </location>
</feature>
<feature type="non-terminal residue" evidence="2">
    <location>
        <position position="100"/>
    </location>
</feature>
<gene>
    <name evidence="2" type="ORF">APZ42_004329</name>
</gene>
<name>A0A164H4R5_9CRUS</name>